<dbReference type="PANTHER" id="PTHR11655">
    <property type="entry name" value="60S/50S RIBOSOMAL PROTEIN L6/L9"/>
    <property type="match status" value="1"/>
</dbReference>
<dbReference type="AlphaFoldDB" id="D2V7V0"/>
<evidence type="ECO:0000256" key="2">
    <source>
        <dbReference type="ARBA" id="ARBA00022980"/>
    </source>
</evidence>
<dbReference type="PANTHER" id="PTHR11655:SF16">
    <property type="entry name" value="60S RIBOSOMAL PROTEIN L9"/>
    <property type="match status" value="1"/>
</dbReference>
<dbReference type="InterPro" id="IPR000702">
    <property type="entry name" value="Ribosomal_uL6-like"/>
</dbReference>
<keyword evidence="3" id="KW-0687">Ribonucleoprotein</keyword>
<keyword evidence="6" id="KW-1185">Reference proteome</keyword>
<evidence type="ECO:0000313" key="6">
    <source>
        <dbReference type="Proteomes" id="UP000006671"/>
    </source>
</evidence>
<dbReference type="InterPro" id="IPR020040">
    <property type="entry name" value="Ribosomal_uL6_a/b-dom"/>
</dbReference>
<dbReference type="PIRSF" id="PIRSF002162">
    <property type="entry name" value="Ribosomal_L6"/>
    <property type="match status" value="1"/>
</dbReference>
<dbReference type="FunCoup" id="D2V7V0">
    <property type="interactions" value="321"/>
</dbReference>
<comment type="similarity">
    <text evidence="1">Belongs to the universal ribosomal protein uL6 family.</text>
</comment>
<dbReference type="GO" id="GO:0003735">
    <property type="term" value="F:structural constituent of ribosome"/>
    <property type="evidence" value="ECO:0007669"/>
    <property type="project" value="InterPro"/>
</dbReference>
<dbReference type="PROSITE" id="PS00700">
    <property type="entry name" value="RIBOSOMAL_L6_2"/>
    <property type="match status" value="1"/>
</dbReference>
<dbReference type="eggNOG" id="KOG3255">
    <property type="taxonomic scope" value="Eukaryota"/>
</dbReference>
<organism evidence="6">
    <name type="scientific">Naegleria gruberi</name>
    <name type="common">Amoeba</name>
    <dbReference type="NCBI Taxonomy" id="5762"/>
    <lineage>
        <taxon>Eukaryota</taxon>
        <taxon>Discoba</taxon>
        <taxon>Heterolobosea</taxon>
        <taxon>Tetramitia</taxon>
        <taxon>Eutetramitia</taxon>
        <taxon>Vahlkampfiidae</taxon>
        <taxon>Naegleria</taxon>
    </lineage>
</organism>
<dbReference type="OMA" id="YAHFPMK"/>
<dbReference type="OrthoDB" id="10252633at2759"/>
<feature type="domain" description="Large ribosomal subunit protein uL6 alpha-beta" evidence="4">
    <location>
        <begin position="103"/>
        <end position="181"/>
    </location>
</feature>
<dbReference type="GO" id="GO:0019843">
    <property type="term" value="F:rRNA binding"/>
    <property type="evidence" value="ECO:0007669"/>
    <property type="project" value="InterPro"/>
</dbReference>
<evidence type="ECO:0000313" key="5">
    <source>
        <dbReference type="EMBL" id="EFC47066.1"/>
    </source>
</evidence>
<reference evidence="5 6" key="1">
    <citation type="journal article" date="2010" name="Cell">
        <title>The genome of Naegleria gruberi illuminates early eukaryotic versatility.</title>
        <authorList>
            <person name="Fritz-Laylin L.K."/>
            <person name="Prochnik S.E."/>
            <person name="Ginger M.L."/>
            <person name="Dacks J.B."/>
            <person name="Carpenter M.L."/>
            <person name="Field M.C."/>
            <person name="Kuo A."/>
            <person name="Paredez A."/>
            <person name="Chapman J."/>
            <person name="Pham J."/>
            <person name="Shu S."/>
            <person name="Neupane R."/>
            <person name="Cipriano M."/>
            <person name="Mancuso J."/>
            <person name="Tu H."/>
            <person name="Salamov A."/>
            <person name="Lindquist E."/>
            <person name="Shapiro H."/>
            <person name="Lucas S."/>
            <person name="Grigoriev I.V."/>
            <person name="Cande W.Z."/>
            <person name="Fulton C."/>
            <person name="Rokhsar D.S."/>
            <person name="Dawson S.C."/>
        </authorList>
    </citation>
    <scope>NUCLEOTIDE SEQUENCE [LARGE SCALE GENOMIC DNA]</scope>
    <source>
        <strain evidence="5 6">NEG-M</strain>
    </source>
</reference>
<dbReference type="FunFam" id="3.90.930.12:FF:000004">
    <property type="entry name" value="60S ribosomal protein L9"/>
    <property type="match status" value="1"/>
</dbReference>
<protein>
    <submittedName>
        <fullName evidence="5">60S ribosomal protein L9</fullName>
    </submittedName>
</protein>
<name>D2V7V0_NAEGR</name>
<accession>D2V7V0</accession>
<evidence type="ECO:0000259" key="4">
    <source>
        <dbReference type="Pfam" id="PF00347"/>
    </source>
</evidence>
<keyword evidence="2 5" id="KW-0689">Ribosomal protein</keyword>
<dbReference type="FunFam" id="3.90.930.12:FF:000003">
    <property type="entry name" value="60S ribosomal protein L9"/>
    <property type="match status" value="1"/>
</dbReference>
<dbReference type="GO" id="GO:0002181">
    <property type="term" value="P:cytoplasmic translation"/>
    <property type="evidence" value="ECO:0007669"/>
    <property type="project" value="TreeGrafter"/>
</dbReference>
<sequence>MKSLNTVETVKVPKGVTITVKARRVAVTGPRGTLHRNFQHVQLDVFVEQPTEENNFTRVVVQKFHGNRRESSLVRTVATHIQNMIVGVTKGYKYKMRFVYAHFPVNCKISDDKKNIEIRNFLGEKRVRKVDMREGCVVEVTGQKDEIQITGNDLELVSNSAAAIHLATLVKNKDIRKFLDGIYVSERGFINEEVEYEY</sequence>
<dbReference type="KEGG" id="ngr:NAEGRDRAFT_38410"/>
<dbReference type="STRING" id="5762.D2V7V0"/>
<evidence type="ECO:0000256" key="3">
    <source>
        <dbReference type="ARBA" id="ARBA00023274"/>
    </source>
</evidence>
<dbReference type="GeneID" id="8861243"/>
<dbReference type="GO" id="GO:0022625">
    <property type="term" value="C:cytosolic large ribosomal subunit"/>
    <property type="evidence" value="ECO:0007669"/>
    <property type="project" value="TreeGrafter"/>
</dbReference>
<evidence type="ECO:0000256" key="1">
    <source>
        <dbReference type="ARBA" id="ARBA00009356"/>
    </source>
</evidence>
<dbReference type="RefSeq" id="XP_002679810.1">
    <property type="nucleotide sequence ID" value="XM_002679764.1"/>
</dbReference>
<dbReference type="Pfam" id="PF00347">
    <property type="entry name" value="Ribosomal_L6"/>
    <property type="match status" value="2"/>
</dbReference>
<dbReference type="VEuPathDB" id="AmoebaDB:NAEGRDRAFT_38410"/>
<dbReference type="InParanoid" id="D2V7V0"/>
<dbReference type="InterPro" id="IPR036789">
    <property type="entry name" value="Ribosomal_uL6-like_a/b-dom_sf"/>
</dbReference>
<dbReference type="Proteomes" id="UP000006671">
    <property type="component" value="Unassembled WGS sequence"/>
</dbReference>
<gene>
    <name evidence="5" type="ORF">NAEGRDRAFT_38410</name>
</gene>
<proteinExistence type="inferred from homology"/>
<feature type="domain" description="Large ribosomal subunit protein uL6 alpha-beta" evidence="4">
    <location>
        <begin position="12"/>
        <end position="91"/>
    </location>
</feature>
<dbReference type="InterPro" id="IPR002359">
    <property type="entry name" value="Ribosomal_uL6_CS2"/>
</dbReference>
<dbReference type="Gene3D" id="3.90.930.12">
    <property type="entry name" value="Ribosomal protein L6, alpha-beta domain"/>
    <property type="match status" value="2"/>
</dbReference>
<dbReference type="EMBL" id="GG738856">
    <property type="protein sequence ID" value="EFC47066.1"/>
    <property type="molecule type" value="Genomic_DNA"/>
</dbReference>
<dbReference type="SUPFAM" id="SSF56053">
    <property type="entry name" value="Ribosomal protein L6"/>
    <property type="match status" value="2"/>
</dbReference>